<dbReference type="NCBIfam" id="TIGR00231">
    <property type="entry name" value="small_GTP"/>
    <property type="match status" value="1"/>
</dbReference>
<dbReference type="InterPro" id="IPR005225">
    <property type="entry name" value="Small_GTP-bd"/>
</dbReference>
<dbReference type="Proteomes" id="UP000824130">
    <property type="component" value="Unassembled WGS sequence"/>
</dbReference>
<evidence type="ECO:0000259" key="4">
    <source>
        <dbReference type="Pfam" id="PF18128"/>
    </source>
</evidence>
<dbReference type="GO" id="GO:0005737">
    <property type="term" value="C:cytoplasm"/>
    <property type="evidence" value="ECO:0007669"/>
    <property type="project" value="TreeGrafter"/>
</dbReference>
<dbReference type="InterPro" id="IPR023873">
    <property type="entry name" value="FeFe-hyd_GTPase_HydF"/>
</dbReference>
<dbReference type="InterPro" id="IPR027417">
    <property type="entry name" value="P-loop_NTPase"/>
</dbReference>
<dbReference type="Gene3D" id="3.40.50.11410">
    <property type="match status" value="1"/>
</dbReference>
<evidence type="ECO:0000256" key="2">
    <source>
        <dbReference type="ARBA" id="ARBA00023134"/>
    </source>
</evidence>
<accession>A0A9D1N6Z2</accession>
<keyword evidence="1" id="KW-0547">Nucleotide-binding</keyword>
<dbReference type="EMBL" id="DVOB01000132">
    <property type="protein sequence ID" value="HIU96270.1"/>
    <property type="molecule type" value="Genomic_DNA"/>
</dbReference>
<dbReference type="AlphaFoldDB" id="A0A9D1N6Z2"/>
<dbReference type="GO" id="GO:0005525">
    <property type="term" value="F:GTP binding"/>
    <property type="evidence" value="ECO:0007669"/>
    <property type="project" value="UniProtKB-KW"/>
</dbReference>
<reference evidence="6" key="1">
    <citation type="submission" date="2020-10" db="EMBL/GenBank/DDBJ databases">
        <authorList>
            <person name="Gilroy R."/>
        </authorList>
    </citation>
    <scope>NUCLEOTIDE SEQUENCE</scope>
    <source>
        <strain evidence="6">ChiSjej4B22-8349</strain>
    </source>
</reference>
<keyword evidence="2" id="KW-0342">GTP-binding</keyword>
<dbReference type="PANTHER" id="PTHR42714:SF6">
    <property type="entry name" value="TRANSLATION INITIATION FACTOR IF-2"/>
    <property type="match status" value="1"/>
</dbReference>
<feature type="domain" description="Hydrogen maturase F tetramerization" evidence="5">
    <location>
        <begin position="320"/>
        <end position="434"/>
    </location>
</feature>
<evidence type="ECO:0000256" key="1">
    <source>
        <dbReference type="ARBA" id="ARBA00022741"/>
    </source>
</evidence>
<dbReference type="Pfam" id="PF18133">
    <property type="entry name" value="HydF_tetramer"/>
    <property type="match status" value="1"/>
</dbReference>
<comment type="caution">
    <text evidence="6">The sequence shown here is derived from an EMBL/GenBank/DDBJ whole genome shotgun (WGS) entry which is preliminary data.</text>
</comment>
<dbReference type="Gene3D" id="3.40.50.11420">
    <property type="match status" value="1"/>
</dbReference>
<dbReference type="Gene3D" id="3.40.50.300">
    <property type="entry name" value="P-loop containing nucleotide triphosphate hydrolases"/>
    <property type="match status" value="1"/>
</dbReference>
<organism evidence="6 7">
    <name type="scientific">Candidatus Allocopromorpha excrementipullorum</name>
    <dbReference type="NCBI Taxonomy" id="2840743"/>
    <lineage>
        <taxon>Bacteria</taxon>
        <taxon>Bacillati</taxon>
        <taxon>Bacillota</taxon>
        <taxon>Clostridia</taxon>
        <taxon>Eubacteriales</taxon>
        <taxon>Eubacteriaceae</taxon>
        <taxon>Eubacteriaceae incertae sedis</taxon>
        <taxon>Candidatus Allocopromorpha</taxon>
    </lineage>
</organism>
<dbReference type="InterPro" id="IPR006073">
    <property type="entry name" value="GTP-bd"/>
</dbReference>
<dbReference type="InterPro" id="IPR040644">
    <property type="entry name" value="HydF_tetramer"/>
</dbReference>
<gene>
    <name evidence="6" type="primary">hydF</name>
    <name evidence="6" type="ORF">IAD25_06095</name>
</gene>
<dbReference type="GO" id="GO:0030488">
    <property type="term" value="P:tRNA methylation"/>
    <property type="evidence" value="ECO:0007669"/>
    <property type="project" value="TreeGrafter"/>
</dbReference>
<evidence type="ECO:0000259" key="3">
    <source>
        <dbReference type="Pfam" id="PF01926"/>
    </source>
</evidence>
<protein>
    <submittedName>
        <fullName evidence="6">[FeFe] hydrogenase H-cluster maturation GTPase HydF</fullName>
    </submittedName>
</protein>
<reference evidence="6" key="2">
    <citation type="journal article" date="2021" name="PeerJ">
        <title>Extensive microbial diversity within the chicken gut microbiome revealed by metagenomics and culture.</title>
        <authorList>
            <person name="Gilroy R."/>
            <person name="Ravi A."/>
            <person name="Getino M."/>
            <person name="Pursley I."/>
            <person name="Horton D.L."/>
            <person name="Alikhan N.F."/>
            <person name="Baker D."/>
            <person name="Gharbi K."/>
            <person name="Hall N."/>
            <person name="Watson M."/>
            <person name="Adriaenssens E.M."/>
            <person name="Foster-Nyarko E."/>
            <person name="Jarju S."/>
            <person name="Secka A."/>
            <person name="Antonio M."/>
            <person name="Oren A."/>
            <person name="Chaudhuri R.R."/>
            <person name="La Ragione R."/>
            <person name="Hildebrand F."/>
            <person name="Pallen M.J."/>
        </authorList>
    </citation>
    <scope>NUCLEOTIDE SEQUENCE</scope>
    <source>
        <strain evidence="6">ChiSjej4B22-8349</strain>
    </source>
</reference>
<feature type="domain" description="Hydrogen maturase F dimerization" evidence="4">
    <location>
        <begin position="218"/>
        <end position="316"/>
    </location>
</feature>
<dbReference type="Pfam" id="PF01926">
    <property type="entry name" value="MMR_HSR1"/>
    <property type="match status" value="1"/>
</dbReference>
<sequence>MSLNDTPRADRLHIGIFGRRNAGKSSLINALTGQDIALVSDTPGTTADPVYKSMELHPVGPVVFIDTAGFDDEGELGRLRVERTEGVIDKTDVAVMVIDGARISGEIPGGGTAAAGAGGGGAFDYEKQWLKRLSERNVPVILAVNKCDEIDAGEKAATAAGTGGQEQSRTATGSLEELIGGDGKAHAIRVSAVEKTGIEQLRDAIAEAVPEDFLRRKILGDMAAEGSLVLLVMPQDIQAPKGRLILPQVQTLRELLDRKCTAVATTADGLERALSSLSRAPDLIITDSQCFRQVYDMKPEESALTSFSVLFAAYKGDIDTFVKGASQLDEMTENSRVLIAEACTHVPLSEDIGREKIPNLLRKRFGSGIQVVNVCGNDFPAASELEQFDLVIHCGACMFNRKHVLSRIAAAEAAGVPITNYGVVLAKLGGILDKIELPG</sequence>
<proteinExistence type="predicted"/>
<feature type="domain" description="G" evidence="3">
    <location>
        <begin position="13"/>
        <end position="146"/>
    </location>
</feature>
<dbReference type="CDD" id="cd00880">
    <property type="entry name" value="Era_like"/>
    <property type="match status" value="1"/>
</dbReference>
<name>A0A9D1N6Z2_9FIRM</name>
<dbReference type="Pfam" id="PF18128">
    <property type="entry name" value="HydF_dimer"/>
    <property type="match status" value="1"/>
</dbReference>
<dbReference type="NCBIfam" id="TIGR03918">
    <property type="entry name" value="GTP_HydF"/>
    <property type="match status" value="1"/>
</dbReference>
<dbReference type="SUPFAM" id="SSF52540">
    <property type="entry name" value="P-loop containing nucleoside triphosphate hydrolases"/>
    <property type="match status" value="1"/>
</dbReference>
<dbReference type="InterPro" id="IPR041606">
    <property type="entry name" value="HydF_dimer"/>
</dbReference>
<dbReference type="PANTHER" id="PTHR42714">
    <property type="entry name" value="TRNA MODIFICATION GTPASE GTPBP3"/>
    <property type="match status" value="1"/>
</dbReference>
<evidence type="ECO:0000313" key="7">
    <source>
        <dbReference type="Proteomes" id="UP000824130"/>
    </source>
</evidence>
<dbReference type="GO" id="GO:0002098">
    <property type="term" value="P:tRNA wobble uridine modification"/>
    <property type="evidence" value="ECO:0007669"/>
    <property type="project" value="TreeGrafter"/>
</dbReference>
<evidence type="ECO:0000313" key="6">
    <source>
        <dbReference type="EMBL" id="HIU96270.1"/>
    </source>
</evidence>
<evidence type="ECO:0000259" key="5">
    <source>
        <dbReference type="Pfam" id="PF18133"/>
    </source>
</evidence>